<dbReference type="EMBL" id="FMAF01000020">
    <property type="protein sequence ID" value="SCB45121.1"/>
    <property type="molecule type" value="Genomic_DNA"/>
</dbReference>
<dbReference type="AlphaFoldDB" id="A0A1C3WYS8"/>
<name>A0A1C3WYS8_9HYPH</name>
<proteinExistence type="predicted"/>
<evidence type="ECO:0000313" key="1">
    <source>
        <dbReference type="EMBL" id="SCB45121.1"/>
    </source>
</evidence>
<reference evidence="2" key="1">
    <citation type="submission" date="2016-08" db="EMBL/GenBank/DDBJ databases">
        <authorList>
            <person name="Varghese N."/>
            <person name="Submissions Spin"/>
        </authorList>
    </citation>
    <scope>NUCLEOTIDE SEQUENCE [LARGE SCALE GENOMIC DNA]</scope>
    <source>
        <strain evidence="2">P1-7</strain>
    </source>
</reference>
<evidence type="ECO:0000313" key="2">
    <source>
        <dbReference type="Proteomes" id="UP000199205"/>
    </source>
</evidence>
<sequence>MTSGPADQHIMHAERCKNGIEMGAVETVIPRLLMTVSSRPGAKCSSHPA</sequence>
<dbReference type="Proteomes" id="UP000199205">
    <property type="component" value="Unassembled WGS sequence"/>
</dbReference>
<protein>
    <submittedName>
        <fullName evidence="1">Uncharacterized protein</fullName>
    </submittedName>
</protein>
<accession>A0A1C3WYS8</accession>
<gene>
    <name evidence="1" type="ORF">GA0061101_12064</name>
</gene>
<organism evidence="1 2">
    <name type="scientific">Rhizobium lusitanum</name>
    <dbReference type="NCBI Taxonomy" id="293958"/>
    <lineage>
        <taxon>Bacteria</taxon>
        <taxon>Pseudomonadati</taxon>
        <taxon>Pseudomonadota</taxon>
        <taxon>Alphaproteobacteria</taxon>
        <taxon>Hyphomicrobiales</taxon>
        <taxon>Rhizobiaceae</taxon>
        <taxon>Rhizobium/Agrobacterium group</taxon>
        <taxon>Rhizobium</taxon>
    </lineage>
</organism>